<sequence length="72" mass="8401">MKHGALFLIHKPQNNHLNGTHKVLLVRIKFVLTSPKKKRFSSSSEVIENVTVELNKLRKIDFELAFQQLFSR</sequence>
<name>A0ABY6LLK4_9ARAC</name>
<evidence type="ECO:0000313" key="1">
    <source>
        <dbReference type="EMBL" id="UYV81484.1"/>
    </source>
</evidence>
<protein>
    <submittedName>
        <fullName evidence="1">Uncharacterized protein</fullName>
    </submittedName>
</protein>
<proteinExistence type="predicted"/>
<gene>
    <name evidence="1" type="ORF">LAZ67_20001333</name>
</gene>
<accession>A0ABY6LLK4</accession>
<organism evidence="1 2">
    <name type="scientific">Cordylochernes scorpioides</name>
    <dbReference type="NCBI Taxonomy" id="51811"/>
    <lineage>
        <taxon>Eukaryota</taxon>
        <taxon>Metazoa</taxon>
        <taxon>Ecdysozoa</taxon>
        <taxon>Arthropoda</taxon>
        <taxon>Chelicerata</taxon>
        <taxon>Arachnida</taxon>
        <taxon>Pseudoscorpiones</taxon>
        <taxon>Cheliferoidea</taxon>
        <taxon>Chernetidae</taxon>
        <taxon>Cordylochernes</taxon>
    </lineage>
</organism>
<reference evidence="1 2" key="1">
    <citation type="submission" date="2022-01" db="EMBL/GenBank/DDBJ databases">
        <title>A chromosomal length assembly of Cordylochernes scorpioides.</title>
        <authorList>
            <person name="Zeh D."/>
            <person name="Zeh J."/>
        </authorList>
    </citation>
    <scope>NUCLEOTIDE SEQUENCE [LARGE SCALE GENOMIC DNA]</scope>
    <source>
        <strain evidence="1">IN4F17</strain>
        <tissue evidence="1">Whole Body</tissue>
    </source>
</reference>
<dbReference type="Proteomes" id="UP001235939">
    <property type="component" value="Chromosome 20"/>
</dbReference>
<dbReference type="EMBL" id="CP092882">
    <property type="protein sequence ID" value="UYV81484.1"/>
    <property type="molecule type" value="Genomic_DNA"/>
</dbReference>
<keyword evidence="2" id="KW-1185">Reference proteome</keyword>
<evidence type="ECO:0000313" key="2">
    <source>
        <dbReference type="Proteomes" id="UP001235939"/>
    </source>
</evidence>